<dbReference type="Proteomes" id="UP000570361">
    <property type="component" value="Unassembled WGS sequence"/>
</dbReference>
<protein>
    <submittedName>
        <fullName evidence="3">Uncharacterized protein</fullName>
    </submittedName>
</protein>
<feature type="compositionally biased region" description="Polar residues" evidence="1">
    <location>
        <begin position="36"/>
        <end position="45"/>
    </location>
</feature>
<gene>
    <name evidence="3" type="ORF">FHS18_004761</name>
</gene>
<name>A0A7W5FPR3_9BACL</name>
<feature type="transmembrane region" description="Helical" evidence="2">
    <location>
        <begin position="6"/>
        <end position="26"/>
    </location>
</feature>
<feature type="region of interest" description="Disordered" evidence="1">
    <location>
        <begin position="36"/>
        <end position="68"/>
    </location>
</feature>
<keyword evidence="2" id="KW-1133">Transmembrane helix</keyword>
<evidence type="ECO:0000313" key="4">
    <source>
        <dbReference type="Proteomes" id="UP000570361"/>
    </source>
</evidence>
<comment type="caution">
    <text evidence="3">The sequence shown here is derived from an EMBL/GenBank/DDBJ whole genome shotgun (WGS) entry which is preliminary data.</text>
</comment>
<dbReference type="RefSeq" id="WP_183602772.1">
    <property type="nucleotide sequence ID" value="NZ_JACHXK010000013.1"/>
</dbReference>
<reference evidence="3 4" key="1">
    <citation type="submission" date="2020-08" db="EMBL/GenBank/DDBJ databases">
        <title>Genomic Encyclopedia of Type Strains, Phase III (KMG-III): the genomes of soil and plant-associated and newly described type strains.</title>
        <authorList>
            <person name="Whitman W."/>
        </authorList>
    </citation>
    <scope>NUCLEOTIDE SEQUENCE [LARGE SCALE GENOMIC DNA]</scope>
    <source>
        <strain evidence="3 4">CECT 5862</strain>
    </source>
</reference>
<dbReference type="EMBL" id="JACHXK010000013">
    <property type="protein sequence ID" value="MBB3112660.1"/>
    <property type="molecule type" value="Genomic_DNA"/>
</dbReference>
<accession>A0A7W5FPR3</accession>
<keyword evidence="2" id="KW-0472">Membrane</keyword>
<organism evidence="3 4">
    <name type="scientific">Paenibacillus phyllosphaerae</name>
    <dbReference type="NCBI Taxonomy" id="274593"/>
    <lineage>
        <taxon>Bacteria</taxon>
        <taxon>Bacillati</taxon>
        <taxon>Bacillota</taxon>
        <taxon>Bacilli</taxon>
        <taxon>Bacillales</taxon>
        <taxon>Paenibacillaceae</taxon>
        <taxon>Paenibacillus</taxon>
    </lineage>
</organism>
<evidence type="ECO:0000313" key="3">
    <source>
        <dbReference type="EMBL" id="MBB3112660.1"/>
    </source>
</evidence>
<evidence type="ECO:0000256" key="2">
    <source>
        <dbReference type="SAM" id="Phobius"/>
    </source>
</evidence>
<keyword evidence="2" id="KW-0812">Transmembrane</keyword>
<keyword evidence="4" id="KW-1185">Reference proteome</keyword>
<evidence type="ECO:0000256" key="1">
    <source>
        <dbReference type="SAM" id="MobiDB-lite"/>
    </source>
</evidence>
<dbReference type="AlphaFoldDB" id="A0A7W5FPR3"/>
<sequence>MVSSWITTVVILFGVLVAIIGVFAYLRMYKNSTWSAPRSNEQATPLSVFPPEDPAAEEVSVSTKIDKK</sequence>
<proteinExistence type="predicted"/>